<keyword evidence="8" id="KW-1185">Reference proteome</keyword>
<dbReference type="NCBIfam" id="NF005589">
    <property type="entry name" value="PRK07314.1"/>
    <property type="match status" value="1"/>
</dbReference>
<comment type="pathway">
    <text evidence="1">Lipid metabolism; mycolic acid biosynthesis.</text>
</comment>
<sequence>MSDLTDFSTSNGGFRGVVVTAVEMSTAVGADTDATWKGLLAGETGIAKVKDPEFERFRVPVDIAGQFELDPTEELDRLQKRRMSYIQQVAYVMGNRIWDTAGRPEVDPDRLGVCIGTGLGGADTLIESNDQLREAGYRKVSPFAVPMVMPNGPAAVVGLELGARASVVTPVSACASGCEALVHAWRSIILGEADMVVAGGVEGRINPLAVAGFAMMRALSTRIDEPERASRPFDRDRDGFVFGEAAALFVLESEDHARARGATPLARLMGAGLTADGHHMVLPHPDGAGNIRAMRRALETAGVSGKDIDHVNAHATSTSFGDLAEARGIRAAVGDHPSVYAPKSALGHSVGAVGAVEAALTVLSVRDGVVPPTLNLDNQDPEIDLDIVHGSARTQNIEYALNNSYGFGGHNAAVVFGRC</sequence>
<accession>A0ABU6AZ11</accession>
<comment type="similarity">
    <text evidence="2 5">Belongs to the thiolase-like superfamily. Beta-ketoacyl-ACP synthases family.</text>
</comment>
<evidence type="ECO:0000256" key="2">
    <source>
        <dbReference type="ARBA" id="ARBA00008467"/>
    </source>
</evidence>
<dbReference type="PROSITE" id="PS52004">
    <property type="entry name" value="KS3_2"/>
    <property type="match status" value="1"/>
</dbReference>
<gene>
    <name evidence="7" type="ORF">U3653_22075</name>
</gene>
<dbReference type="InterPro" id="IPR014030">
    <property type="entry name" value="Ketoacyl_synth_N"/>
</dbReference>
<protein>
    <submittedName>
        <fullName evidence="7">KasA/KasB family beta-ketoacyl-ACP synthase</fullName>
    </submittedName>
</protein>
<reference evidence="7 8" key="1">
    <citation type="submission" date="2023-12" db="EMBL/GenBank/DDBJ databases">
        <title>novel species in genus Nocarida.</title>
        <authorList>
            <person name="Li Z."/>
        </authorList>
    </citation>
    <scope>NUCLEOTIDE SEQUENCE [LARGE SCALE GENOMIC DNA]</scope>
    <source>
        <strain evidence="7 8">CDC186</strain>
    </source>
</reference>
<keyword evidence="4" id="KW-0275">Fatty acid biosynthesis</keyword>
<evidence type="ECO:0000313" key="8">
    <source>
        <dbReference type="Proteomes" id="UP001348098"/>
    </source>
</evidence>
<dbReference type="Pfam" id="PF02801">
    <property type="entry name" value="Ketoacyl-synt_C"/>
    <property type="match status" value="1"/>
</dbReference>
<evidence type="ECO:0000313" key="7">
    <source>
        <dbReference type="EMBL" id="MEB3512728.1"/>
    </source>
</evidence>
<dbReference type="SMART" id="SM00825">
    <property type="entry name" value="PKS_KS"/>
    <property type="match status" value="1"/>
</dbReference>
<organism evidence="7 8">
    <name type="scientific">Nocardia implantans</name>
    <dbReference type="NCBI Taxonomy" id="3108168"/>
    <lineage>
        <taxon>Bacteria</taxon>
        <taxon>Bacillati</taxon>
        <taxon>Actinomycetota</taxon>
        <taxon>Actinomycetes</taxon>
        <taxon>Mycobacteriales</taxon>
        <taxon>Nocardiaceae</taxon>
        <taxon>Nocardia</taxon>
    </lineage>
</organism>
<dbReference type="Pfam" id="PF00109">
    <property type="entry name" value="ketoacyl-synt"/>
    <property type="match status" value="1"/>
</dbReference>
<name>A0ABU6AZ11_9NOCA</name>
<dbReference type="NCBIfam" id="NF005916">
    <property type="entry name" value="PRK07910.1"/>
    <property type="match status" value="1"/>
</dbReference>
<dbReference type="InterPro" id="IPR020841">
    <property type="entry name" value="PKS_Beta-ketoAc_synthase_dom"/>
</dbReference>
<keyword evidence="4" id="KW-0444">Lipid biosynthesis</keyword>
<evidence type="ECO:0000256" key="1">
    <source>
        <dbReference type="ARBA" id="ARBA00004796"/>
    </source>
</evidence>
<evidence type="ECO:0000256" key="5">
    <source>
        <dbReference type="RuleBase" id="RU003694"/>
    </source>
</evidence>
<keyword evidence="4" id="KW-0276">Fatty acid metabolism</keyword>
<dbReference type="PANTHER" id="PTHR11712">
    <property type="entry name" value="POLYKETIDE SYNTHASE-RELATED"/>
    <property type="match status" value="1"/>
</dbReference>
<feature type="domain" description="Ketosynthase family 3 (KS3)" evidence="6">
    <location>
        <begin position="14"/>
        <end position="418"/>
    </location>
</feature>
<evidence type="ECO:0000256" key="3">
    <source>
        <dbReference type="ARBA" id="ARBA00022679"/>
    </source>
</evidence>
<keyword evidence="3 5" id="KW-0808">Transferase</keyword>
<dbReference type="Gene3D" id="3.40.47.10">
    <property type="match status" value="2"/>
</dbReference>
<keyword evidence="4" id="KW-0443">Lipid metabolism</keyword>
<dbReference type="CDD" id="cd00834">
    <property type="entry name" value="KAS_I_II"/>
    <property type="match status" value="1"/>
</dbReference>
<dbReference type="RefSeq" id="WP_195081592.1">
    <property type="nucleotide sequence ID" value="NZ_JAYESH010000007.1"/>
</dbReference>
<evidence type="ECO:0000256" key="4">
    <source>
        <dbReference type="ARBA" id="ARBA00023160"/>
    </source>
</evidence>
<dbReference type="SUPFAM" id="SSF53901">
    <property type="entry name" value="Thiolase-like"/>
    <property type="match status" value="2"/>
</dbReference>
<dbReference type="InterPro" id="IPR016039">
    <property type="entry name" value="Thiolase-like"/>
</dbReference>
<dbReference type="PANTHER" id="PTHR11712:SF336">
    <property type="entry name" value="3-OXOACYL-[ACYL-CARRIER-PROTEIN] SYNTHASE, MITOCHONDRIAL"/>
    <property type="match status" value="1"/>
</dbReference>
<dbReference type="EMBL" id="JAYKYQ010000009">
    <property type="protein sequence ID" value="MEB3512728.1"/>
    <property type="molecule type" value="Genomic_DNA"/>
</dbReference>
<dbReference type="InterPro" id="IPR000794">
    <property type="entry name" value="Beta-ketoacyl_synthase"/>
</dbReference>
<comment type="caution">
    <text evidence="7">The sequence shown here is derived from an EMBL/GenBank/DDBJ whole genome shotgun (WGS) entry which is preliminary data.</text>
</comment>
<evidence type="ECO:0000259" key="6">
    <source>
        <dbReference type="PROSITE" id="PS52004"/>
    </source>
</evidence>
<dbReference type="Proteomes" id="UP001348098">
    <property type="component" value="Unassembled WGS sequence"/>
</dbReference>
<proteinExistence type="inferred from homology"/>
<dbReference type="InterPro" id="IPR014031">
    <property type="entry name" value="Ketoacyl_synth_C"/>
</dbReference>